<dbReference type="PANTHER" id="PTHR43085">
    <property type="entry name" value="HEXOKINASE FAMILY MEMBER"/>
    <property type="match status" value="1"/>
</dbReference>
<evidence type="ECO:0000256" key="1">
    <source>
        <dbReference type="ARBA" id="ARBA00010688"/>
    </source>
</evidence>
<evidence type="ECO:0000313" key="5">
    <source>
        <dbReference type="EMBL" id="GKH81053.1"/>
    </source>
</evidence>
<accession>A0AA37KF13</accession>
<sequence>MTMNNIIVGMGEALWDVLPEGKKIGGAPANFAYHVSQFGFDSRVVSAIGDDKLGNEILENFDSKKLNYLIEKIPYPTGTVQVELDPNGVPMYDIKEGVAWDNIPFTPALEELARNTRSVCFGSLAQRSVVSRETINRFLDTMPDGEGQCKIFDVNLRQGFYTKEILCNSMKKCNILKINDEELVTVSRMFGYPGIDLQDKCWILLAKYNLKMLILTCGVNGSYVFTPGEISFVETPKVEVADTVGAGDSFTATFVAAVLKGKSVAEAHKLAVEVSAYVCTQNGAMPELPARLREQLVDNG</sequence>
<feature type="domain" description="Carbohydrate kinase PfkB" evidence="4">
    <location>
        <begin position="22"/>
        <end position="290"/>
    </location>
</feature>
<dbReference type="Pfam" id="PF00294">
    <property type="entry name" value="PfkB"/>
    <property type="match status" value="1"/>
</dbReference>
<dbReference type="InterPro" id="IPR050306">
    <property type="entry name" value="PfkB_Carbo_kinase"/>
</dbReference>
<reference evidence="5" key="1">
    <citation type="submission" date="2022-01" db="EMBL/GenBank/DDBJ databases">
        <title>Novel bile acid biosynthetic pathways are enriched in the microbiome of centenarians.</title>
        <authorList>
            <person name="Sato Y."/>
            <person name="Atarashi K."/>
            <person name="Plichta R.D."/>
            <person name="Arai Y."/>
            <person name="Sasajima S."/>
            <person name="Kearney M.S."/>
            <person name="Suda W."/>
            <person name="Takeshita K."/>
            <person name="Sasaki T."/>
            <person name="Okamoto S."/>
            <person name="Skelly N.A."/>
            <person name="Okamura Y."/>
            <person name="Vlamakis H."/>
            <person name="Li Y."/>
            <person name="Tanoue T."/>
            <person name="Takei H."/>
            <person name="Nittono H."/>
            <person name="Narushima S."/>
            <person name="Irie J."/>
            <person name="Itoh H."/>
            <person name="Moriya K."/>
            <person name="Sugiura Y."/>
            <person name="Suematsu M."/>
            <person name="Moritoki N."/>
            <person name="Shibata S."/>
            <person name="Littman R.D."/>
            <person name="Fischbach A.M."/>
            <person name="Uwamino Y."/>
            <person name="Inoue T."/>
            <person name="Honda A."/>
            <person name="Hattori M."/>
            <person name="Murai T."/>
            <person name="Xavier J.R."/>
            <person name="Hirose N."/>
            <person name="Honda K."/>
        </authorList>
    </citation>
    <scope>NUCLEOTIDE SEQUENCE</scope>
    <source>
        <strain evidence="5">CE91-St7</strain>
    </source>
</reference>
<dbReference type="Gene3D" id="3.40.1190.20">
    <property type="match status" value="1"/>
</dbReference>
<keyword evidence="3" id="KW-0418">Kinase</keyword>
<evidence type="ECO:0000313" key="6">
    <source>
        <dbReference type="Proteomes" id="UP001055104"/>
    </source>
</evidence>
<dbReference type="AlphaFoldDB" id="A0AA37KF13"/>
<evidence type="ECO:0000256" key="2">
    <source>
        <dbReference type="ARBA" id="ARBA00022679"/>
    </source>
</evidence>
<gene>
    <name evidence="5" type="ORF">CE91St7_19370</name>
</gene>
<dbReference type="PROSITE" id="PS00583">
    <property type="entry name" value="PFKB_KINASES_1"/>
    <property type="match status" value="1"/>
</dbReference>
<dbReference type="EMBL" id="BQOB01000001">
    <property type="protein sequence ID" value="GKH81053.1"/>
    <property type="molecule type" value="Genomic_DNA"/>
</dbReference>
<evidence type="ECO:0000259" key="4">
    <source>
        <dbReference type="Pfam" id="PF00294"/>
    </source>
</evidence>
<organism evidence="5 6">
    <name type="scientific">Phocaeicola dorei</name>
    <dbReference type="NCBI Taxonomy" id="357276"/>
    <lineage>
        <taxon>Bacteria</taxon>
        <taxon>Pseudomonadati</taxon>
        <taxon>Bacteroidota</taxon>
        <taxon>Bacteroidia</taxon>
        <taxon>Bacteroidales</taxon>
        <taxon>Bacteroidaceae</taxon>
        <taxon>Phocaeicola</taxon>
    </lineage>
</organism>
<proteinExistence type="inferred from homology"/>
<dbReference type="InterPro" id="IPR029056">
    <property type="entry name" value="Ribokinase-like"/>
</dbReference>
<keyword evidence="2" id="KW-0808">Transferase</keyword>
<dbReference type="PANTHER" id="PTHR43085:SF57">
    <property type="entry name" value="CARBOHYDRATE KINASE PFKB DOMAIN-CONTAINING PROTEIN"/>
    <property type="match status" value="1"/>
</dbReference>
<comment type="similarity">
    <text evidence="1">Belongs to the carbohydrate kinase PfkB family.</text>
</comment>
<dbReference type="Proteomes" id="UP001055104">
    <property type="component" value="Unassembled WGS sequence"/>
</dbReference>
<dbReference type="GO" id="GO:0016301">
    <property type="term" value="F:kinase activity"/>
    <property type="evidence" value="ECO:0007669"/>
    <property type="project" value="UniProtKB-KW"/>
</dbReference>
<comment type="caution">
    <text evidence="5">The sequence shown here is derived from an EMBL/GenBank/DDBJ whole genome shotgun (WGS) entry which is preliminary data.</text>
</comment>
<protein>
    <submittedName>
        <fullName evidence="5">Fructokinase</fullName>
    </submittedName>
</protein>
<dbReference type="SUPFAM" id="SSF53613">
    <property type="entry name" value="Ribokinase-like"/>
    <property type="match status" value="1"/>
</dbReference>
<dbReference type="InterPro" id="IPR002173">
    <property type="entry name" value="Carboh/pur_kinase_PfkB_CS"/>
</dbReference>
<name>A0AA37KF13_9BACT</name>
<dbReference type="InterPro" id="IPR011611">
    <property type="entry name" value="PfkB_dom"/>
</dbReference>
<dbReference type="CDD" id="cd01167">
    <property type="entry name" value="bac_FRK"/>
    <property type="match status" value="1"/>
</dbReference>
<evidence type="ECO:0000256" key="3">
    <source>
        <dbReference type="ARBA" id="ARBA00022777"/>
    </source>
</evidence>